<evidence type="ECO:0000313" key="2">
    <source>
        <dbReference type="EMBL" id="KIO17086.1"/>
    </source>
</evidence>
<feature type="chain" id="PRO_5002180608" evidence="1">
    <location>
        <begin position="23"/>
        <end position="74"/>
    </location>
</feature>
<accession>A0A0C3Q2M5</accession>
<organism evidence="2 3">
    <name type="scientific">Tulasnella calospora MUT 4182</name>
    <dbReference type="NCBI Taxonomy" id="1051891"/>
    <lineage>
        <taxon>Eukaryota</taxon>
        <taxon>Fungi</taxon>
        <taxon>Dikarya</taxon>
        <taxon>Basidiomycota</taxon>
        <taxon>Agaricomycotina</taxon>
        <taxon>Agaricomycetes</taxon>
        <taxon>Cantharellales</taxon>
        <taxon>Tulasnellaceae</taxon>
        <taxon>Tulasnella</taxon>
    </lineage>
</organism>
<feature type="signal peptide" evidence="1">
    <location>
        <begin position="1"/>
        <end position="22"/>
    </location>
</feature>
<name>A0A0C3Q2M5_9AGAM</name>
<dbReference type="PROSITE" id="PS51257">
    <property type="entry name" value="PROKAR_LIPOPROTEIN"/>
    <property type="match status" value="1"/>
</dbReference>
<gene>
    <name evidence="2" type="ORF">M407DRAFT_33250</name>
</gene>
<evidence type="ECO:0000256" key="1">
    <source>
        <dbReference type="SAM" id="SignalP"/>
    </source>
</evidence>
<evidence type="ECO:0000313" key="3">
    <source>
        <dbReference type="Proteomes" id="UP000054248"/>
    </source>
</evidence>
<reference evidence="3" key="2">
    <citation type="submission" date="2015-01" db="EMBL/GenBank/DDBJ databases">
        <title>Evolutionary Origins and Diversification of the Mycorrhizal Mutualists.</title>
        <authorList>
            <consortium name="DOE Joint Genome Institute"/>
            <consortium name="Mycorrhizal Genomics Consortium"/>
            <person name="Kohler A."/>
            <person name="Kuo A."/>
            <person name="Nagy L.G."/>
            <person name="Floudas D."/>
            <person name="Copeland A."/>
            <person name="Barry K.W."/>
            <person name="Cichocki N."/>
            <person name="Veneault-Fourrey C."/>
            <person name="LaButti K."/>
            <person name="Lindquist E.A."/>
            <person name="Lipzen A."/>
            <person name="Lundell T."/>
            <person name="Morin E."/>
            <person name="Murat C."/>
            <person name="Riley R."/>
            <person name="Ohm R."/>
            <person name="Sun H."/>
            <person name="Tunlid A."/>
            <person name="Henrissat B."/>
            <person name="Grigoriev I.V."/>
            <person name="Hibbett D.S."/>
            <person name="Martin F."/>
        </authorList>
    </citation>
    <scope>NUCLEOTIDE SEQUENCE [LARGE SCALE GENOMIC DNA]</scope>
    <source>
        <strain evidence="3">MUT 4182</strain>
    </source>
</reference>
<dbReference type="EMBL" id="KN823431">
    <property type="protein sequence ID" value="KIO17086.1"/>
    <property type="molecule type" value="Genomic_DNA"/>
</dbReference>
<reference evidence="2 3" key="1">
    <citation type="submission" date="2014-04" db="EMBL/GenBank/DDBJ databases">
        <authorList>
            <consortium name="DOE Joint Genome Institute"/>
            <person name="Kuo A."/>
            <person name="Girlanda M."/>
            <person name="Perotto S."/>
            <person name="Kohler A."/>
            <person name="Nagy L.G."/>
            <person name="Floudas D."/>
            <person name="Copeland A."/>
            <person name="Barry K.W."/>
            <person name="Cichocki N."/>
            <person name="Veneault-Fourrey C."/>
            <person name="LaButti K."/>
            <person name="Lindquist E.A."/>
            <person name="Lipzen A."/>
            <person name="Lundell T."/>
            <person name="Morin E."/>
            <person name="Murat C."/>
            <person name="Sun H."/>
            <person name="Tunlid A."/>
            <person name="Henrissat B."/>
            <person name="Grigoriev I.V."/>
            <person name="Hibbett D.S."/>
            <person name="Martin F."/>
            <person name="Nordberg H.P."/>
            <person name="Cantor M.N."/>
            <person name="Hua S.X."/>
        </authorList>
    </citation>
    <scope>NUCLEOTIDE SEQUENCE [LARGE SCALE GENOMIC DNA]</scope>
    <source>
        <strain evidence="2 3">MUT 4182</strain>
    </source>
</reference>
<dbReference type="AlphaFoldDB" id="A0A0C3Q2M5"/>
<proteinExistence type="predicted"/>
<keyword evidence="3" id="KW-1185">Reference proteome</keyword>
<dbReference type="Proteomes" id="UP000054248">
    <property type="component" value="Unassembled WGS sequence"/>
</dbReference>
<dbReference type="HOGENOM" id="CLU_2689629_0_0_1"/>
<sequence>MKAIQVLPMSLVAYGCVRLAVAGGPQRVASLADESTSNYQGTPDLRLRVSVGGRDLIGNLPRVLFAWVGSGYGQ</sequence>
<protein>
    <submittedName>
        <fullName evidence="2">Uncharacterized protein</fullName>
    </submittedName>
</protein>
<keyword evidence="1" id="KW-0732">Signal</keyword>